<dbReference type="CDD" id="cd07699">
    <property type="entry name" value="IgC1_L"/>
    <property type="match status" value="1"/>
</dbReference>
<accession>Q63ZL4</accession>
<dbReference type="InterPro" id="IPR003597">
    <property type="entry name" value="Ig_C1-set"/>
</dbReference>
<dbReference type="FunFam" id="2.60.40.10:FF:000283">
    <property type="entry name" value="Immunoglobulin kappa constant"/>
    <property type="match status" value="1"/>
</dbReference>
<feature type="domain" description="Ig-like" evidence="4">
    <location>
        <begin position="141"/>
        <end position="237"/>
    </location>
</feature>
<name>Q63ZL4_XENLA</name>
<evidence type="ECO:0000313" key="5">
    <source>
        <dbReference type="EMBL" id="AAH82898.1"/>
    </source>
</evidence>
<sequence>MSWAVLLLSLTSLCTYSAAQVSLTQPVSESVKLGETVRISCTLSGYSISDRAVHWFQQKAGNRPRYLLWFNSDSSKHQGDGVPDRFSGSKDSPNNVGYLTIKGALLEDDADYYCAIWYSSSLHIFGGGTQLTVLTGDVKAPSVSIFPPSVEEIATKKATVVCSLSDFTPRGATVKWLVDGKDQTDSVQSSGLSKQSDNLYMESSYLSLTADQWLRHETYSCKVSHQGKEIIQTLKRSECV</sequence>
<dbReference type="InterPro" id="IPR003006">
    <property type="entry name" value="Ig/MHC_CS"/>
</dbReference>
<protein>
    <submittedName>
        <fullName evidence="5">LOC594871 protein</fullName>
    </submittedName>
</protein>
<dbReference type="SUPFAM" id="SSF48726">
    <property type="entry name" value="Immunoglobulin"/>
    <property type="match status" value="2"/>
</dbReference>
<dbReference type="InterPro" id="IPR007110">
    <property type="entry name" value="Ig-like_dom"/>
</dbReference>
<dbReference type="EMBL" id="BC082898">
    <property type="protein sequence ID" value="AAH82898.1"/>
    <property type="molecule type" value="mRNA"/>
</dbReference>
<dbReference type="InterPro" id="IPR013106">
    <property type="entry name" value="Ig_V-set"/>
</dbReference>
<dbReference type="AlphaFoldDB" id="Q63ZL4"/>
<dbReference type="InterPro" id="IPR013783">
    <property type="entry name" value="Ig-like_fold"/>
</dbReference>
<dbReference type="SMART" id="SM00406">
    <property type="entry name" value="IGv"/>
    <property type="match status" value="1"/>
</dbReference>
<evidence type="ECO:0000256" key="2">
    <source>
        <dbReference type="ARBA" id="ARBA00023319"/>
    </source>
</evidence>
<dbReference type="Gene3D" id="2.60.40.10">
    <property type="entry name" value="Immunoglobulins"/>
    <property type="match status" value="2"/>
</dbReference>
<feature type="chain" id="PRO_5004267731" evidence="3">
    <location>
        <begin position="20"/>
        <end position="240"/>
    </location>
</feature>
<keyword evidence="2" id="KW-0393">Immunoglobulin domain</keyword>
<dbReference type="Pfam" id="PF07686">
    <property type="entry name" value="V-set"/>
    <property type="match status" value="1"/>
</dbReference>
<evidence type="ECO:0000256" key="1">
    <source>
        <dbReference type="ARBA" id="ARBA00023157"/>
    </source>
</evidence>
<dbReference type="PROSITE" id="PS00290">
    <property type="entry name" value="IG_MHC"/>
    <property type="match status" value="1"/>
</dbReference>
<organism evidence="5">
    <name type="scientific">Xenopus laevis</name>
    <name type="common">African clawed frog</name>
    <dbReference type="NCBI Taxonomy" id="8355"/>
    <lineage>
        <taxon>Eukaryota</taxon>
        <taxon>Metazoa</taxon>
        <taxon>Chordata</taxon>
        <taxon>Craniata</taxon>
        <taxon>Vertebrata</taxon>
        <taxon>Euteleostomi</taxon>
        <taxon>Amphibia</taxon>
        <taxon>Batrachia</taxon>
        <taxon>Anura</taxon>
        <taxon>Pipoidea</taxon>
        <taxon>Pipidae</taxon>
        <taxon>Xenopodinae</taxon>
        <taxon>Xenopus</taxon>
        <taxon>Xenopus</taxon>
    </lineage>
</organism>
<feature type="signal peptide" evidence="3">
    <location>
        <begin position="1"/>
        <end position="19"/>
    </location>
</feature>
<dbReference type="PANTHER" id="PTHR23411">
    <property type="entry name" value="TAPASIN"/>
    <property type="match status" value="1"/>
</dbReference>
<dbReference type="PROSITE" id="PS50835">
    <property type="entry name" value="IG_LIKE"/>
    <property type="match status" value="2"/>
</dbReference>
<gene>
    <name evidence="5" type="primary">LOC594871</name>
</gene>
<feature type="domain" description="Ig-like" evidence="4">
    <location>
        <begin position="19"/>
        <end position="116"/>
    </location>
</feature>
<dbReference type="CDD" id="cd04984">
    <property type="entry name" value="IgV_L_lambda"/>
    <property type="match status" value="1"/>
</dbReference>
<reference evidence="5" key="1">
    <citation type="submission" date="2004-09" db="EMBL/GenBank/DDBJ databases">
        <authorList>
            <consortium name="NIH - Xenopus Gene Collection (XGC) project"/>
        </authorList>
    </citation>
    <scope>NUCLEOTIDE SEQUENCE [LARGE SCALE MRNA]</scope>
    <source>
        <tissue evidence="5">Whole</tissue>
    </source>
</reference>
<dbReference type="Pfam" id="PF07654">
    <property type="entry name" value="C1-set"/>
    <property type="match status" value="1"/>
</dbReference>
<evidence type="ECO:0000256" key="3">
    <source>
        <dbReference type="SAM" id="SignalP"/>
    </source>
</evidence>
<dbReference type="InterPro" id="IPR050380">
    <property type="entry name" value="Immune_Resp_Modulators"/>
</dbReference>
<dbReference type="FunFam" id="2.60.40.10:FF:002664">
    <property type="entry name" value="Immunoglobulin lambda variable 5-48 (non-functional)"/>
    <property type="match status" value="1"/>
</dbReference>
<keyword evidence="1" id="KW-1015">Disulfide bond</keyword>
<proteinExistence type="evidence at transcript level"/>
<keyword evidence="3" id="KW-0732">Signal</keyword>
<dbReference type="InterPro" id="IPR003599">
    <property type="entry name" value="Ig_sub"/>
</dbReference>
<dbReference type="SMART" id="SM00409">
    <property type="entry name" value="IG"/>
    <property type="match status" value="2"/>
</dbReference>
<evidence type="ECO:0000259" key="4">
    <source>
        <dbReference type="PROSITE" id="PS50835"/>
    </source>
</evidence>
<dbReference type="InterPro" id="IPR036179">
    <property type="entry name" value="Ig-like_dom_sf"/>
</dbReference>
<dbReference type="SMART" id="SM00407">
    <property type="entry name" value="IGc1"/>
    <property type="match status" value="1"/>
</dbReference>